<dbReference type="EMBL" id="QXFU01000624">
    <property type="protein sequence ID" value="KAE9026918.1"/>
    <property type="molecule type" value="Genomic_DNA"/>
</dbReference>
<proteinExistence type="predicted"/>
<gene>
    <name evidence="1" type="ORF">PR002_g10793</name>
</gene>
<comment type="caution">
    <text evidence="1">The sequence shown here is derived from an EMBL/GenBank/DDBJ whole genome shotgun (WGS) entry which is preliminary data.</text>
</comment>
<evidence type="ECO:0000313" key="2">
    <source>
        <dbReference type="Proteomes" id="UP000435112"/>
    </source>
</evidence>
<protein>
    <submittedName>
        <fullName evidence="1">Uncharacterized protein</fullName>
    </submittedName>
</protein>
<accession>A0A6A3M9J1</accession>
<reference evidence="1 2" key="1">
    <citation type="submission" date="2018-09" db="EMBL/GenBank/DDBJ databases">
        <title>Genomic investigation of the strawberry pathogen Phytophthora fragariae indicates pathogenicity is determined by transcriptional variation in three key races.</title>
        <authorList>
            <person name="Adams T.M."/>
            <person name="Armitage A.D."/>
            <person name="Sobczyk M.K."/>
            <person name="Bates H.J."/>
            <person name="Dunwell J.M."/>
            <person name="Nellist C.F."/>
            <person name="Harrison R.J."/>
        </authorList>
    </citation>
    <scope>NUCLEOTIDE SEQUENCE [LARGE SCALE GENOMIC DNA]</scope>
    <source>
        <strain evidence="1 2">SCRP324</strain>
    </source>
</reference>
<dbReference type="Proteomes" id="UP000435112">
    <property type="component" value="Unassembled WGS sequence"/>
</dbReference>
<dbReference type="AlphaFoldDB" id="A0A6A3M9J1"/>
<evidence type="ECO:0000313" key="1">
    <source>
        <dbReference type="EMBL" id="KAE9026918.1"/>
    </source>
</evidence>
<organism evidence="1 2">
    <name type="scientific">Phytophthora rubi</name>
    <dbReference type="NCBI Taxonomy" id="129364"/>
    <lineage>
        <taxon>Eukaryota</taxon>
        <taxon>Sar</taxon>
        <taxon>Stramenopiles</taxon>
        <taxon>Oomycota</taxon>
        <taxon>Peronosporomycetes</taxon>
        <taxon>Peronosporales</taxon>
        <taxon>Peronosporaceae</taxon>
        <taxon>Phytophthora</taxon>
    </lineage>
</organism>
<name>A0A6A3M9J1_9STRA</name>
<sequence length="34" mass="3906">MHGLFSIGLAAEQGFDFDYDRQQRIFECKVKAGQ</sequence>